<organism evidence="2 3">
    <name type="scientific">Streptomyces galilaeus</name>
    <dbReference type="NCBI Taxonomy" id="33899"/>
    <lineage>
        <taxon>Bacteria</taxon>
        <taxon>Bacillati</taxon>
        <taxon>Actinomycetota</taxon>
        <taxon>Actinomycetes</taxon>
        <taxon>Kitasatosporales</taxon>
        <taxon>Streptomycetaceae</taxon>
        <taxon>Streptomyces</taxon>
    </lineage>
</organism>
<reference evidence="2 3" key="1">
    <citation type="submission" date="2024-12" db="EMBL/GenBank/DDBJ databases">
        <title>Forecasting of Potato common scab and diversities of Pathogenic streptomyces spp. in china.</title>
        <authorList>
            <person name="Handique U."/>
            <person name="Wu J."/>
        </authorList>
    </citation>
    <scope>NUCLEOTIDE SEQUENCE [LARGE SCALE GENOMIC DNA]</scope>
    <source>
        <strain evidence="2 3">ZRIMU1585</strain>
    </source>
</reference>
<evidence type="ECO:0008006" key="4">
    <source>
        <dbReference type="Google" id="ProtNLM"/>
    </source>
</evidence>
<comment type="caution">
    <text evidence="2">The sequence shown here is derived from an EMBL/GenBank/DDBJ whole genome shotgun (WGS) entry which is preliminary data.</text>
</comment>
<gene>
    <name evidence="2" type="ORF">ACKI1S_27030</name>
</gene>
<proteinExistence type="predicted"/>
<feature type="compositionally biased region" description="Polar residues" evidence="1">
    <location>
        <begin position="177"/>
        <end position="194"/>
    </location>
</feature>
<dbReference type="EMBL" id="JBJVNE010000014">
    <property type="protein sequence ID" value="MFM9649788.1"/>
    <property type="molecule type" value="Genomic_DNA"/>
</dbReference>
<name>A0ABW9IMQ9_STRGJ</name>
<accession>A0ABW9IMQ9</accession>
<dbReference type="Proteomes" id="UP001631993">
    <property type="component" value="Unassembled WGS sequence"/>
</dbReference>
<evidence type="ECO:0000313" key="2">
    <source>
        <dbReference type="EMBL" id="MFM9649788.1"/>
    </source>
</evidence>
<sequence length="204" mass="22648">MTAAPKPITEHDAFRIEDRAPIGTRYTDGSGKYPVTLVAYDVDPYARAALPLFISDDELAKEPSTHWYDRAVDGSISLEEISDLVGTGDPALHPSQPDPEQGALARAALVNRTEPTFLDTTVFSRVRLYGDLDTDEEVEAFISYAKAELELRKSQWTLEKASRERSQRMARIADLKGSQQATAQTLGVNQSTVSRALRERPERP</sequence>
<feature type="region of interest" description="Disordered" evidence="1">
    <location>
        <begin position="175"/>
        <end position="204"/>
    </location>
</feature>
<protein>
    <recommendedName>
        <fullName evidence="4">Helix-turn-helix domain-containing protein</fullName>
    </recommendedName>
</protein>
<keyword evidence="3" id="KW-1185">Reference proteome</keyword>
<evidence type="ECO:0000313" key="3">
    <source>
        <dbReference type="Proteomes" id="UP001631993"/>
    </source>
</evidence>
<dbReference type="RefSeq" id="WP_369279815.1">
    <property type="nucleotide sequence ID" value="NZ_JBJVMW010000010.1"/>
</dbReference>
<evidence type="ECO:0000256" key="1">
    <source>
        <dbReference type="SAM" id="MobiDB-lite"/>
    </source>
</evidence>